<feature type="domain" description="MTTase N-terminal" evidence="16">
    <location>
        <begin position="1"/>
        <end position="113"/>
    </location>
</feature>
<evidence type="ECO:0000256" key="8">
    <source>
        <dbReference type="ARBA" id="ARBA00022694"/>
    </source>
</evidence>
<evidence type="ECO:0000259" key="16">
    <source>
        <dbReference type="PROSITE" id="PS51449"/>
    </source>
</evidence>
<dbReference type="InterPro" id="IPR006638">
    <property type="entry name" value="Elp3/MiaA/NifB-like_rSAM"/>
</dbReference>
<keyword evidence="10" id="KW-0408">Iron</keyword>
<dbReference type="OrthoDB" id="9805215at2"/>
<feature type="domain" description="Radical SAM core" evidence="17">
    <location>
        <begin position="148"/>
        <end position="388"/>
    </location>
</feature>
<dbReference type="InterPro" id="IPR058240">
    <property type="entry name" value="rSAM_sf"/>
</dbReference>
<dbReference type="PROSITE" id="PS01278">
    <property type="entry name" value="MTTASE_RADICAL"/>
    <property type="match status" value="1"/>
</dbReference>
<evidence type="ECO:0000256" key="5">
    <source>
        <dbReference type="ARBA" id="ARBA00022490"/>
    </source>
</evidence>
<dbReference type="PROSITE" id="PS51918">
    <property type="entry name" value="RADICAL_SAM"/>
    <property type="match status" value="1"/>
</dbReference>
<dbReference type="Pfam" id="PF00919">
    <property type="entry name" value="UPF0004"/>
    <property type="match status" value="1"/>
</dbReference>
<dbReference type="SFLD" id="SFLDG01082">
    <property type="entry name" value="B12-binding_domain_containing"/>
    <property type="match status" value="1"/>
</dbReference>
<dbReference type="SUPFAM" id="SSF102114">
    <property type="entry name" value="Radical SAM enzymes"/>
    <property type="match status" value="1"/>
</dbReference>
<evidence type="ECO:0000256" key="9">
    <source>
        <dbReference type="ARBA" id="ARBA00022723"/>
    </source>
</evidence>
<sequence length="452" mass="51213">MKIAFHTLGCKVNQYETEAMKEEFMSRGAEIVGEDKAADAYVINTCTVTSVADSKSRKYIRRMKKLSPDSMMVVTGCYAQTASEELEAMPDVDIVIGNNLKSTICDEVMKAMELRKAGKETDIETEIRVLPFSELVGYEETGIVISSESQMQRAYIKIEEGCNRFCSYCKIPYARGAVRSRGIEEIIIEAKALVDRGYKEIVLTGINTALYGSEKGFAFERRDDEEGLSGIEAVLKRLDELEGDFRVRLSSLEPNVVDKEHVERIIKYKRLCRHLHLSVQSGSNNVLKGMKRRYTRDEYLAIVEAIRSMDPLYGITTDIIVGFPGETKEDFADTLDVVNKASFGRVHAFKFSPRQGTEAAKYKETVTPADKTTRVNELINRAECVAQEFQKRNFDVVHRVLVETFEEDYATGYTSNYIKVYIKDKERKLNSGEFTEVRLIANYKEGCLAEVV</sequence>
<evidence type="ECO:0000313" key="19">
    <source>
        <dbReference type="Proteomes" id="UP000214689"/>
    </source>
</evidence>
<keyword evidence="9" id="KW-0479">Metal-binding</keyword>
<dbReference type="SMART" id="SM00729">
    <property type="entry name" value="Elp3"/>
    <property type="match status" value="1"/>
</dbReference>
<dbReference type="InterPro" id="IPR006467">
    <property type="entry name" value="MiaB-like_bact"/>
</dbReference>
<dbReference type="NCBIfam" id="TIGR01579">
    <property type="entry name" value="MiaB-like-C"/>
    <property type="match status" value="1"/>
</dbReference>
<dbReference type="FunFam" id="3.40.50.12160:FF:000004">
    <property type="entry name" value="Threonylcarbamoyladenosine tRNA methylthiotransferase MtaB"/>
    <property type="match status" value="1"/>
</dbReference>
<comment type="function">
    <text evidence="2">Catalyzes the methylthiolation of N6-threonylcarbamoyladenosine (t(6)A), leading to the formation of 2-methylthio-N6-threonylcarbamoyladenosine (ms(2)t(6)A) at position 37 in tRNAs that read codons beginning with adenine.</text>
</comment>
<comment type="cofactor">
    <cofactor evidence="1">
        <name>[4Fe-4S] cluster</name>
        <dbReference type="ChEBI" id="CHEBI:49883"/>
    </cofactor>
</comment>
<dbReference type="PROSITE" id="PS51449">
    <property type="entry name" value="MTTASE_N"/>
    <property type="match status" value="1"/>
</dbReference>
<dbReference type="Gene3D" id="3.40.50.12160">
    <property type="entry name" value="Methylthiotransferase, N-terminal domain"/>
    <property type="match status" value="1"/>
</dbReference>
<dbReference type="FunFam" id="3.80.30.20:FF:000001">
    <property type="entry name" value="tRNA-2-methylthio-N(6)-dimethylallyladenosine synthase 2"/>
    <property type="match status" value="1"/>
</dbReference>
<reference evidence="19" key="1">
    <citation type="submission" date="2016-05" db="EMBL/GenBank/DDBJ databases">
        <authorList>
            <person name="Holder M.E."/>
            <person name="Ajami N.J."/>
            <person name="Petrosino J.F."/>
        </authorList>
    </citation>
    <scope>NUCLEOTIDE SEQUENCE [LARGE SCALE GENOMIC DNA]</scope>
    <source>
        <strain evidence="19">ATCC 700696</strain>
    </source>
</reference>
<dbReference type="SFLD" id="SFLDS00029">
    <property type="entry name" value="Radical_SAM"/>
    <property type="match status" value="1"/>
</dbReference>
<accession>A0A223AQC4</accession>
<evidence type="ECO:0000256" key="4">
    <source>
        <dbReference type="ARBA" id="ARBA00022485"/>
    </source>
</evidence>
<evidence type="ECO:0000256" key="6">
    <source>
        <dbReference type="ARBA" id="ARBA00022679"/>
    </source>
</evidence>
<dbReference type="InterPro" id="IPR038135">
    <property type="entry name" value="Methylthiotransferase_N_sf"/>
</dbReference>
<dbReference type="NCBIfam" id="TIGR00089">
    <property type="entry name" value="MiaB/RimO family radical SAM methylthiotransferase"/>
    <property type="match status" value="1"/>
</dbReference>
<gene>
    <name evidence="18" type="ORF">AXF17_00865</name>
</gene>
<dbReference type="InterPro" id="IPR023404">
    <property type="entry name" value="rSAM_horseshoe"/>
</dbReference>
<dbReference type="GO" id="GO:0051539">
    <property type="term" value="F:4 iron, 4 sulfur cluster binding"/>
    <property type="evidence" value="ECO:0007669"/>
    <property type="project" value="UniProtKB-KW"/>
</dbReference>
<name>A0A223AQC4_9FIRM</name>
<dbReference type="Gene3D" id="3.80.30.20">
    <property type="entry name" value="tm_1862 like domain"/>
    <property type="match status" value="1"/>
</dbReference>
<evidence type="ECO:0000256" key="7">
    <source>
        <dbReference type="ARBA" id="ARBA00022691"/>
    </source>
</evidence>
<dbReference type="InterPro" id="IPR005839">
    <property type="entry name" value="Methylthiotransferase"/>
</dbReference>
<dbReference type="GO" id="GO:0046872">
    <property type="term" value="F:metal ion binding"/>
    <property type="evidence" value="ECO:0007669"/>
    <property type="project" value="UniProtKB-KW"/>
</dbReference>
<evidence type="ECO:0000256" key="1">
    <source>
        <dbReference type="ARBA" id="ARBA00001966"/>
    </source>
</evidence>
<dbReference type="PANTHER" id="PTHR11918:SF45">
    <property type="entry name" value="THREONYLCARBAMOYLADENOSINE TRNA METHYLTHIOTRANSFERASE"/>
    <property type="match status" value="1"/>
</dbReference>
<dbReference type="InterPro" id="IPR007197">
    <property type="entry name" value="rSAM"/>
</dbReference>
<dbReference type="EMBL" id="CP016199">
    <property type="protein sequence ID" value="ASS37168.1"/>
    <property type="molecule type" value="Genomic_DNA"/>
</dbReference>
<evidence type="ECO:0000256" key="11">
    <source>
        <dbReference type="ARBA" id="ARBA00023014"/>
    </source>
</evidence>
<keyword evidence="4" id="KW-0004">4Fe-4S</keyword>
<keyword evidence="8" id="KW-0819">tRNA processing</keyword>
<organism evidence="18 19">
    <name type="scientific">Mogibacterium pumilum</name>
    <dbReference type="NCBI Taxonomy" id="86332"/>
    <lineage>
        <taxon>Bacteria</taxon>
        <taxon>Bacillati</taxon>
        <taxon>Bacillota</taxon>
        <taxon>Clostridia</taxon>
        <taxon>Peptostreptococcales</taxon>
        <taxon>Anaerovoracaceae</taxon>
        <taxon>Mogibacterium</taxon>
    </lineage>
</organism>
<dbReference type="Pfam" id="PF04055">
    <property type="entry name" value="Radical_SAM"/>
    <property type="match status" value="1"/>
</dbReference>
<proteinExistence type="inferred from homology"/>
<dbReference type="EC" id="2.8.4.5" evidence="3"/>
<dbReference type="CDD" id="cd01335">
    <property type="entry name" value="Radical_SAM"/>
    <property type="match status" value="1"/>
</dbReference>
<evidence type="ECO:0000259" key="17">
    <source>
        <dbReference type="PROSITE" id="PS51918"/>
    </source>
</evidence>
<keyword evidence="6 18" id="KW-0808">Transferase</keyword>
<dbReference type="SFLD" id="SFLDG01061">
    <property type="entry name" value="methylthiotransferase"/>
    <property type="match status" value="1"/>
</dbReference>
<evidence type="ECO:0000256" key="2">
    <source>
        <dbReference type="ARBA" id="ARBA00002399"/>
    </source>
</evidence>
<dbReference type="GO" id="GO:0035598">
    <property type="term" value="F:tRNA (N(6)-L-threonylcarbamoyladenosine(37)-C(2))-methylthiotransferase activity"/>
    <property type="evidence" value="ECO:0007669"/>
    <property type="project" value="UniProtKB-EC"/>
</dbReference>
<evidence type="ECO:0000256" key="12">
    <source>
        <dbReference type="ARBA" id="ARBA00031213"/>
    </source>
</evidence>
<keyword evidence="5" id="KW-0963">Cytoplasm</keyword>
<keyword evidence="19" id="KW-1185">Reference proteome</keyword>
<dbReference type="Proteomes" id="UP000214689">
    <property type="component" value="Chromosome"/>
</dbReference>
<comment type="similarity">
    <text evidence="14">Belongs to the methylthiotransferase family. MtaB subfamily.</text>
</comment>
<evidence type="ECO:0000313" key="18">
    <source>
        <dbReference type="EMBL" id="ASS37168.1"/>
    </source>
</evidence>
<dbReference type="AlphaFoldDB" id="A0A223AQC4"/>
<evidence type="ECO:0000256" key="14">
    <source>
        <dbReference type="ARBA" id="ARBA00061574"/>
    </source>
</evidence>
<keyword evidence="11" id="KW-0411">Iron-sulfur</keyword>
<evidence type="ECO:0000256" key="15">
    <source>
        <dbReference type="ARBA" id="ARBA00069898"/>
    </source>
</evidence>
<dbReference type="PANTHER" id="PTHR11918">
    <property type="entry name" value="RADICAL SAM PROTEINS"/>
    <property type="match status" value="1"/>
</dbReference>
<evidence type="ECO:0000256" key="10">
    <source>
        <dbReference type="ARBA" id="ARBA00023004"/>
    </source>
</evidence>
<evidence type="ECO:0000256" key="13">
    <source>
        <dbReference type="ARBA" id="ARBA00051661"/>
    </source>
</evidence>
<protein>
    <recommendedName>
        <fullName evidence="15">Threonylcarbamoyladenosine tRNA methylthiotransferase MtaB</fullName>
        <ecNumber evidence="3">2.8.4.5</ecNumber>
    </recommendedName>
    <alternativeName>
        <fullName evidence="12">tRNA-t(6)A37 methylthiotransferase</fullName>
    </alternativeName>
</protein>
<dbReference type="InterPro" id="IPR013848">
    <property type="entry name" value="Methylthiotransferase_N"/>
</dbReference>
<dbReference type="InterPro" id="IPR020612">
    <property type="entry name" value="Methylthiotransferase_CS"/>
</dbReference>
<evidence type="ECO:0000256" key="3">
    <source>
        <dbReference type="ARBA" id="ARBA00013273"/>
    </source>
</evidence>
<comment type="catalytic activity">
    <reaction evidence="13">
        <text>N(6)-L-threonylcarbamoyladenosine(37) in tRNA + (sulfur carrier)-SH + AH2 + 2 S-adenosyl-L-methionine = 2-methylsulfanyl-N(6)-L-threonylcarbamoyladenosine(37) in tRNA + (sulfur carrier)-H + 5'-deoxyadenosine + L-methionine + A + S-adenosyl-L-homocysteine + 2 H(+)</text>
        <dbReference type="Rhea" id="RHEA:37075"/>
        <dbReference type="Rhea" id="RHEA-COMP:10163"/>
        <dbReference type="Rhea" id="RHEA-COMP:11092"/>
        <dbReference type="Rhea" id="RHEA-COMP:14737"/>
        <dbReference type="Rhea" id="RHEA-COMP:14739"/>
        <dbReference type="ChEBI" id="CHEBI:13193"/>
        <dbReference type="ChEBI" id="CHEBI:15378"/>
        <dbReference type="ChEBI" id="CHEBI:17319"/>
        <dbReference type="ChEBI" id="CHEBI:17499"/>
        <dbReference type="ChEBI" id="CHEBI:29917"/>
        <dbReference type="ChEBI" id="CHEBI:57844"/>
        <dbReference type="ChEBI" id="CHEBI:57856"/>
        <dbReference type="ChEBI" id="CHEBI:59789"/>
        <dbReference type="ChEBI" id="CHEBI:64428"/>
        <dbReference type="ChEBI" id="CHEBI:74418"/>
        <dbReference type="ChEBI" id="CHEBI:74420"/>
        <dbReference type="EC" id="2.8.4.5"/>
    </reaction>
</comment>
<dbReference type="RefSeq" id="WP_094233384.1">
    <property type="nucleotide sequence ID" value="NZ_CP016199.1"/>
</dbReference>
<keyword evidence="7" id="KW-0949">S-adenosyl-L-methionine</keyword>